<comment type="similarity">
    <text evidence="1">Belongs to the thioesterase family.</text>
</comment>
<evidence type="ECO:0000256" key="1">
    <source>
        <dbReference type="ARBA" id="ARBA00007169"/>
    </source>
</evidence>
<evidence type="ECO:0000259" key="2">
    <source>
        <dbReference type="Pfam" id="PF00975"/>
    </source>
</evidence>
<comment type="caution">
    <text evidence="3">The sequence shown here is derived from an EMBL/GenBank/DDBJ whole genome shotgun (WGS) entry which is preliminary data.</text>
</comment>
<dbReference type="Gene3D" id="3.40.50.1820">
    <property type="entry name" value="alpha/beta hydrolase"/>
    <property type="match status" value="1"/>
</dbReference>
<name>A0ABW2Y2S0_9ACTN</name>
<organism evidence="3 4">
    <name type="scientific">Actinomadura fibrosa</name>
    <dbReference type="NCBI Taxonomy" id="111802"/>
    <lineage>
        <taxon>Bacteria</taxon>
        <taxon>Bacillati</taxon>
        <taxon>Actinomycetota</taxon>
        <taxon>Actinomycetes</taxon>
        <taxon>Streptosporangiales</taxon>
        <taxon>Thermomonosporaceae</taxon>
        <taxon>Actinomadura</taxon>
    </lineage>
</organism>
<dbReference type="SUPFAM" id="SSF53474">
    <property type="entry name" value="alpha/beta-Hydrolases"/>
    <property type="match status" value="1"/>
</dbReference>
<dbReference type="InterPro" id="IPR029058">
    <property type="entry name" value="AB_hydrolase_fold"/>
</dbReference>
<evidence type="ECO:0000313" key="3">
    <source>
        <dbReference type="EMBL" id="MFD0691984.1"/>
    </source>
</evidence>
<feature type="domain" description="Thioesterase" evidence="2">
    <location>
        <begin position="20"/>
        <end position="243"/>
    </location>
</feature>
<dbReference type="RefSeq" id="WP_131759888.1">
    <property type="nucleotide sequence ID" value="NZ_CAACUY010000094.1"/>
</dbReference>
<dbReference type="PANTHER" id="PTHR11487:SF0">
    <property type="entry name" value="S-ACYL FATTY ACID SYNTHASE THIOESTERASE, MEDIUM CHAIN"/>
    <property type="match status" value="1"/>
</dbReference>
<dbReference type="EMBL" id="JBHTGP010000035">
    <property type="protein sequence ID" value="MFD0691984.1"/>
    <property type="molecule type" value="Genomic_DNA"/>
</dbReference>
<reference evidence="4" key="1">
    <citation type="journal article" date="2019" name="Int. J. Syst. Evol. Microbiol.">
        <title>The Global Catalogue of Microorganisms (GCM) 10K type strain sequencing project: providing services to taxonomists for standard genome sequencing and annotation.</title>
        <authorList>
            <consortium name="The Broad Institute Genomics Platform"/>
            <consortium name="The Broad Institute Genome Sequencing Center for Infectious Disease"/>
            <person name="Wu L."/>
            <person name="Ma J."/>
        </authorList>
    </citation>
    <scope>NUCLEOTIDE SEQUENCE [LARGE SCALE GENOMIC DNA]</scope>
    <source>
        <strain evidence="4">JCM 9371</strain>
    </source>
</reference>
<dbReference type="InterPro" id="IPR001031">
    <property type="entry name" value="Thioesterase"/>
</dbReference>
<keyword evidence="4" id="KW-1185">Reference proteome</keyword>
<dbReference type="Proteomes" id="UP001597063">
    <property type="component" value="Unassembled WGS sequence"/>
</dbReference>
<dbReference type="InterPro" id="IPR012223">
    <property type="entry name" value="TEII"/>
</dbReference>
<dbReference type="PANTHER" id="PTHR11487">
    <property type="entry name" value="THIOESTERASE"/>
    <property type="match status" value="1"/>
</dbReference>
<gene>
    <name evidence="3" type="ORF">ACFQZM_46380</name>
</gene>
<sequence length="256" mass="28295">MTEPSPWGVRWCPAPAAEVRLFCLPHSGGGAAAYRDWAFRLAPRVEVVAVRLPGRETRLRERPYTRLDELAPALVGGIEPWLDRPHAWFGHSMGALIAFEVCRTLRRLCRGEPLRVIVSGYPAPHLRPRHGAVHDASAAQVVTRLRELGGTPPELLDHPAVLRPFLPTLRADFALIETYGFRPEPRLDVPLSVFGGTDDAFATAEELHAWADHVSGPCDVRILPGEHFYLNGERDRLLAAITDDLLAPRVRRGAGG</sequence>
<accession>A0ABW2Y2S0</accession>
<proteinExistence type="inferred from homology"/>
<dbReference type="Pfam" id="PF00975">
    <property type="entry name" value="Thioesterase"/>
    <property type="match status" value="1"/>
</dbReference>
<evidence type="ECO:0000313" key="4">
    <source>
        <dbReference type="Proteomes" id="UP001597063"/>
    </source>
</evidence>
<protein>
    <submittedName>
        <fullName evidence="3">Thioesterase II family protein</fullName>
    </submittedName>
</protein>